<organism evidence="1 2">
    <name type="scientific">Brevundimonas alba</name>
    <dbReference type="NCBI Taxonomy" id="74314"/>
    <lineage>
        <taxon>Bacteria</taxon>
        <taxon>Pseudomonadati</taxon>
        <taxon>Pseudomonadota</taxon>
        <taxon>Alphaproteobacteria</taxon>
        <taxon>Caulobacterales</taxon>
        <taxon>Caulobacteraceae</taxon>
        <taxon>Brevundimonas</taxon>
    </lineage>
</organism>
<evidence type="ECO:0000313" key="1">
    <source>
        <dbReference type="EMBL" id="NJC40701.1"/>
    </source>
</evidence>
<comment type="caution">
    <text evidence="1">The sequence shown here is derived from an EMBL/GenBank/DDBJ whole genome shotgun (WGS) entry which is preliminary data.</text>
</comment>
<keyword evidence="2" id="KW-1185">Reference proteome</keyword>
<name>A0A7X6BNP9_9CAUL</name>
<dbReference type="PROSITE" id="PS51257">
    <property type="entry name" value="PROKAR_LIPOPROTEIN"/>
    <property type="match status" value="1"/>
</dbReference>
<reference evidence="1 2" key="1">
    <citation type="submission" date="2020-03" db="EMBL/GenBank/DDBJ databases">
        <title>Genomic Encyclopedia of Type Strains, Phase IV (KMG-IV): sequencing the most valuable type-strain genomes for metagenomic binning, comparative biology and taxonomic classification.</title>
        <authorList>
            <person name="Goeker M."/>
        </authorList>
    </citation>
    <scope>NUCLEOTIDE SEQUENCE [LARGE SCALE GENOMIC DNA]</scope>
    <source>
        <strain evidence="1 2">DSM 4736</strain>
    </source>
</reference>
<sequence length="174" mass="17995">MIGRTLRTVSMTGAALALLGLLGCGNGGSAVETRDRAAEGAEAVLTSAAGSTAEAAETVPEKAKPALTANRRETVDAKIARLFERNGADFGAASAEDYLAKVQAFTGRPPAGTDRVERPNGDVLLYQASTNTFAVVSRDGVAKTMFKPRDGAAYWAEQKAAAPTFGRGRASSSE</sequence>
<proteinExistence type="predicted"/>
<accession>A0A7X6BNP9</accession>
<dbReference type="AlphaFoldDB" id="A0A7X6BNP9"/>
<gene>
    <name evidence="1" type="ORF">GGQ87_000959</name>
</gene>
<dbReference type="EMBL" id="JAATJM010000001">
    <property type="protein sequence ID" value="NJC40701.1"/>
    <property type="molecule type" value="Genomic_DNA"/>
</dbReference>
<evidence type="ECO:0000313" key="2">
    <source>
        <dbReference type="Proteomes" id="UP000587415"/>
    </source>
</evidence>
<dbReference type="Proteomes" id="UP000587415">
    <property type="component" value="Unassembled WGS sequence"/>
</dbReference>
<protein>
    <submittedName>
        <fullName evidence="1">Pyocin large subunit-like protein</fullName>
    </submittedName>
</protein>